<evidence type="ECO:0000313" key="3">
    <source>
        <dbReference type="EMBL" id="CAB4182251.1"/>
    </source>
</evidence>
<sequence length="150" mass="16831">MRIGLPFDPLHAAIASAIHCDFLEITYEDRDWETWRTLSKEEQTDSIKNHTVPMVTKSRRVYSDEIEVTMFPQTWGSTATGYGGVGGSAMTGAYTIIVSYMMTTYCVYFGCGRLAYKLNWADMSPAGREKFMSDMSARSMAAVAQSGKYR</sequence>
<organism evidence="2">
    <name type="scientific">uncultured Caudovirales phage</name>
    <dbReference type="NCBI Taxonomy" id="2100421"/>
    <lineage>
        <taxon>Viruses</taxon>
        <taxon>Duplodnaviria</taxon>
        <taxon>Heunggongvirae</taxon>
        <taxon>Uroviricota</taxon>
        <taxon>Caudoviricetes</taxon>
        <taxon>Peduoviridae</taxon>
        <taxon>Maltschvirus</taxon>
        <taxon>Maltschvirus maltsch</taxon>
    </lineage>
</organism>
<evidence type="ECO:0000313" key="2">
    <source>
        <dbReference type="EMBL" id="CAB4177057.1"/>
    </source>
</evidence>
<evidence type="ECO:0000313" key="4">
    <source>
        <dbReference type="EMBL" id="CAB4190817.1"/>
    </source>
</evidence>
<accession>A0A6J5Q333</accession>
<name>A0A6J5Q333_9CAUD</name>
<dbReference type="EMBL" id="LR797157">
    <property type="protein sequence ID" value="CAB4190817.1"/>
    <property type="molecule type" value="Genomic_DNA"/>
</dbReference>
<dbReference type="EMBL" id="LR797369">
    <property type="protein sequence ID" value="CAB4211166.1"/>
    <property type="molecule type" value="Genomic_DNA"/>
</dbReference>
<dbReference type="EMBL" id="LR796860">
    <property type="protein sequence ID" value="CAB4171062.1"/>
    <property type="molecule type" value="Genomic_DNA"/>
</dbReference>
<evidence type="ECO:0000313" key="5">
    <source>
        <dbReference type="EMBL" id="CAB4211166.1"/>
    </source>
</evidence>
<evidence type="ECO:0000313" key="1">
    <source>
        <dbReference type="EMBL" id="CAB4171062.1"/>
    </source>
</evidence>
<dbReference type="EMBL" id="LR796945">
    <property type="protein sequence ID" value="CAB4177057.1"/>
    <property type="molecule type" value="Genomic_DNA"/>
</dbReference>
<proteinExistence type="predicted"/>
<reference evidence="2" key="1">
    <citation type="submission" date="2020-05" db="EMBL/GenBank/DDBJ databases">
        <authorList>
            <person name="Chiriac C."/>
            <person name="Salcher M."/>
            <person name="Ghai R."/>
            <person name="Kavagutti S V."/>
        </authorList>
    </citation>
    <scope>NUCLEOTIDE SEQUENCE</scope>
</reference>
<gene>
    <name evidence="3" type="ORF">UFOVP1065_188</name>
    <name evidence="4" type="ORF">UFOVP1198_157</name>
    <name evidence="5" type="ORF">UFOVP1418_149</name>
    <name evidence="1" type="ORF">UFOVP908_212</name>
    <name evidence="2" type="ORF">UFOVP990_157</name>
</gene>
<dbReference type="EMBL" id="LR797021">
    <property type="protein sequence ID" value="CAB4182251.1"/>
    <property type="molecule type" value="Genomic_DNA"/>
</dbReference>
<protein>
    <submittedName>
        <fullName evidence="2">Uncharacterized protein</fullName>
    </submittedName>
</protein>